<comment type="catalytic activity">
    <reaction evidence="5">
        <text>ATP + H2O = ADP + phosphate + H(+)</text>
        <dbReference type="Rhea" id="RHEA:13065"/>
        <dbReference type="ChEBI" id="CHEBI:15377"/>
        <dbReference type="ChEBI" id="CHEBI:15378"/>
        <dbReference type="ChEBI" id="CHEBI:30616"/>
        <dbReference type="ChEBI" id="CHEBI:43474"/>
        <dbReference type="ChEBI" id="CHEBI:456216"/>
    </reaction>
</comment>
<evidence type="ECO:0000313" key="8">
    <source>
        <dbReference type="EnsemblPlants" id="Kaladp0055s0307.1.v1.1.CDS.1"/>
    </source>
</evidence>
<dbReference type="Gramene" id="Kaladp0055s0307.1.v1.1">
    <property type="protein sequence ID" value="Kaladp0055s0307.1.v1.1.CDS.1"/>
    <property type="gene ID" value="Kaladp0055s0307.v1.1"/>
</dbReference>
<evidence type="ECO:0000256" key="5">
    <source>
        <dbReference type="ARBA" id="ARBA00049360"/>
    </source>
</evidence>
<dbReference type="Gene3D" id="3.40.50.300">
    <property type="entry name" value="P-loop containing nucleotide triphosphate hydrolases"/>
    <property type="match status" value="1"/>
</dbReference>
<dbReference type="Pfam" id="PF25568">
    <property type="entry name" value="AAA_lid_At3g28540"/>
    <property type="match status" value="1"/>
</dbReference>
<dbReference type="GO" id="GO:0006950">
    <property type="term" value="P:response to stress"/>
    <property type="evidence" value="ECO:0007669"/>
    <property type="project" value="UniProtKB-ARBA"/>
</dbReference>
<dbReference type="PANTHER" id="PTHR23070">
    <property type="entry name" value="BCS1 AAA-TYPE ATPASE"/>
    <property type="match status" value="1"/>
</dbReference>
<dbReference type="InterPro" id="IPR027417">
    <property type="entry name" value="P-loop_NTPase"/>
</dbReference>
<proteinExistence type="inferred from homology"/>
<sequence length="476" mass="53209">MFVILLLKILVLTAVAVLTVKLIVKTAIAFVLVKGMRAVADSFYAHQTYRVPKFNDNLRENELHRKIRVYIESLPAVEDSDSAKLLTGSKPNEISVQLDVNQTVTDSFLGSRLTWTSSPDALILRIRRSDRRRVLRPYLHHIHTIADEIDQRRKELRLFINCGAEGTERESDSGLWRSLPFTHPATMETLSMDGDVKNRVKADLDQFVKSKQYYHRLGRVWKRSYLLYGPSGTGKSSFVAAMAKLLGFDVYDVDLTRIADDADLKLLIAQTANKSIVLVEDLDRFLTSKTTTKLSLTGLLNFMDGLASSCGEEKVMVFTVNSKDAIDPAVLRPGRIDVHIHFPLCDFSSFKTLASSHLGVKEHKLFNQVEEMLQSGASLSPAEIGELMMSNRSSPTRALKSVISALQTNAGERGRVGGHKRQASGSDLAGEPESVICRESVHTVREFRKLYGLLRMRSRKEDPHSSDFGSVDKSLS</sequence>
<feature type="domain" description="AAA+ ATPase" evidence="7">
    <location>
        <begin position="221"/>
        <end position="346"/>
    </location>
</feature>
<accession>A0A7N0U6V7</accession>
<keyword evidence="4" id="KW-0460">Magnesium</keyword>
<feature type="region of interest" description="Disordered" evidence="6">
    <location>
        <begin position="411"/>
        <end position="432"/>
    </location>
</feature>
<evidence type="ECO:0000313" key="9">
    <source>
        <dbReference type="Proteomes" id="UP000594263"/>
    </source>
</evidence>
<keyword evidence="9" id="KW-1185">Reference proteome</keyword>
<comment type="similarity">
    <text evidence="2">Belongs to the AAA ATPase family. BCS1 subfamily.</text>
</comment>
<dbReference type="InterPro" id="IPR025753">
    <property type="entry name" value="AAA_N_dom"/>
</dbReference>
<evidence type="ECO:0000256" key="2">
    <source>
        <dbReference type="ARBA" id="ARBA00007448"/>
    </source>
</evidence>
<evidence type="ECO:0000256" key="3">
    <source>
        <dbReference type="ARBA" id="ARBA00022801"/>
    </source>
</evidence>
<name>A0A7N0U6V7_KALFE</name>
<comment type="cofactor">
    <cofactor evidence="1">
        <name>Mg(2+)</name>
        <dbReference type="ChEBI" id="CHEBI:18420"/>
    </cofactor>
</comment>
<dbReference type="Gene3D" id="6.10.280.40">
    <property type="match status" value="1"/>
</dbReference>
<reference evidence="8" key="1">
    <citation type="submission" date="2021-01" db="UniProtKB">
        <authorList>
            <consortium name="EnsemblPlants"/>
        </authorList>
    </citation>
    <scope>IDENTIFICATION</scope>
</reference>
<dbReference type="InterPro" id="IPR003959">
    <property type="entry name" value="ATPase_AAA_core"/>
</dbReference>
<dbReference type="OMA" id="EWRSAPF"/>
<dbReference type="Proteomes" id="UP000594263">
    <property type="component" value="Unplaced"/>
</dbReference>
<evidence type="ECO:0000256" key="1">
    <source>
        <dbReference type="ARBA" id="ARBA00001946"/>
    </source>
</evidence>
<protein>
    <recommendedName>
        <fullName evidence="7">AAA+ ATPase domain-containing protein</fullName>
    </recommendedName>
</protein>
<dbReference type="GO" id="GO:0016887">
    <property type="term" value="F:ATP hydrolysis activity"/>
    <property type="evidence" value="ECO:0007669"/>
    <property type="project" value="InterPro"/>
</dbReference>
<dbReference type="GO" id="GO:0005524">
    <property type="term" value="F:ATP binding"/>
    <property type="evidence" value="ECO:0007669"/>
    <property type="project" value="InterPro"/>
</dbReference>
<dbReference type="EnsemblPlants" id="Kaladp0055s0307.1.v1.1">
    <property type="protein sequence ID" value="Kaladp0055s0307.1.v1.1.CDS.1"/>
    <property type="gene ID" value="Kaladp0055s0307.v1.1"/>
</dbReference>
<dbReference type="InterPro" id="IPR050747">
    <property type="entry name" value="Mitochondrial_chaperone_BCS1"/>
</dbReference>
<evidence type="ECO:0000256" key="4">
    <source>
        <dbReference type="ARBA" id="ARBA00022842"/>
    </source>
</evidence>
<dbReference type="Pfam" id="PF00004">
    <property type="entry name" value="AAA"/>
    <property type="match status" value="1"/>
</dbReference>
<keyword evidence="3" id="KW-0378">Hydrolase</keyword>
<organism evidence="8 9">
    <name type="scientific">Kalanchoe fedtschenkoi</name>
    <name type="common">Lavender scallops</name>
    <name type="synonym">South American air plant</name>
    <dbReference type="NCBI Taxonomy" id="63787"/>
    <lineage>
        <taxon>Eukaryota</taxon>
        <taxon>Viridiplantae</taxon>
        <taxon>Streptophyta</taxon>
        <taxon>Embryophyta</taxon>
        <taxon>Tracheophyta</taxon>
        <taxon>Spermatophyta</taxon>
        <taxon>Magnoliopsida</taxon>
        <taxon>eudicotyledons</taxon>
        <taxon>Gunneridae</taxon>
        <taxon>Pentapetalae</taxon>
        <taxon>Saxifragales</taxon>
        <taxon>Crassulaceae</taxon>
        <taxon>Kalanchoe</taxon>
    </lineage>
</organism>
<dbReference type="Pfam" id="PF14363">
    <property type="entry name" value="AAA_assoc"/>
    <property type="match status" value="1"/>
</dbReference>
<dbReference type="AlphaFoldDB" id="A0A7N0U6V7"/>
<dbReference type="InterPro" id="IPR003593">
    <property type="entry name" value="AAA+_ATPase"/>
</dbReference>
<dbReference type="SUPFAM" id="SSF52540">
    <property type="entry name" value="P-loop containing nucleoside triphosphate hydrolases"/>
    <property type="match status" value="1"/>
</dbReference>
<dbReference type="SMART" id="SM00382">
    <property type="entry name" value="AAA"/>
    <property type="match status" value="1"/>
</dbReference>
<evidence type="ECO:0000259" key="7">
    <source>
        <dbReference type="SMART" id="SM00382"/>
    </source>
</evidence>
<evidence type="ECO:0000256" key="6">
    <source>
        <dbReference type="SAM" id="MobiDB-lite"/>
    </source>
</evidence>
<dbReference type="InterPro" id="IPR058017">
    <property type="entry name" value="At3g28540-like_C"/>
</dbReference>